<dbReference type="GO" id="GO:0000160">
    <property type="term" value="P:phosphorelay signal transduction system"/>
    <property type="evidence" value="ECO:0007669"/>
    <property type="project" value="InterPro"/>
</dbReference>
<dbReference type="PROSITE" id="PS50110">
    <property type="entry name" value="RESPONSE_REGULATORY"/>
    <property type="match status" value="1"/>
</dbReference>
<evidence type="ECO:0000256" key="1">
    <source>
        <dbReference type="ARBA" id="ARBA00022553"/>
    </source>
</evidence>
<dbReference type="InterPro" id="IPR001789">
    <property type="entry name" value="Sig_transdc_resp-reg_receiver"/>
</dbReference>
<keyword evidence="1 3" id="KW-0597">Phosphoprotein</keyword>
<dbReference type="SMART" id="SM00448">
    <property type="entry name" value="REC"/>
    <property type="match status" value="1"/>
</dbReference>
<dbReference type="EMBL" id="DF968179">
    <property type="protein sequence ID" value="GAP39093.1"/>
    <property type="molecule type" value="Genomic_DNA"/>
</dbReference>
<gene>
    <name evidence="6" type="ORF">ATC1_1112</name>
</gene>
<evidence type="ECO:0000313" key="6">
    <source>
        <dbReference type="EMBL" id="GAP39093.1"/>
    </source>
</evidence>
<dbReference type="CDD" id="cd06170">
    <property type="entry name" value="LuxR_C_like"/>
    <property type="match status" value="1"/>
</dbReference>
<name>A0A0K8P8X1_9CHLR</name>
<organism evidence="6">
    <name type="scientific">Flexilinea flocculi</name>
    <dbReference type="NCBI Taxonomy" id="1678840"/>
    <lineage>
        <taxon>Bacteria</taxon>
        <taxon>Bacillati</taxon>
        <taxon>Chloroflexota</taxon>
        <taxon>Anaerolineae</taxon>
        <taxon>Anaerolineales</taxon>
        <taxon>Anaerolineaceae</taxon>
        <taxon>Flexilinea</taxon>
    </lineage>
</organism>
<dbReference type="OrthoDB" id="9780153at2"/>
<proteinExistence type="predicted"/>
<dbReference type="SUPFAM" id="SSF52172">
    <property type="entry name" value="CheY-like"/>
    <property type="match status" value="1"/>
</dbReference>
<dbReference type="CDD" id="cd17535">
    <property type="entry name" value="REC_NarL-like"/>
    <property type="match status" value="1"/>
</dbReference>
<dbReference type="InterPro" id="IPR000792">
    <property type="entry name" value="Tscrpt_reg_LuxR_C"/>
</dbReference>
<dbReference type="RefSeq" id="WP_062277872.1">
    <property type="nucleotide sequence ID" value="NZ_DF968179.1"/>
</dbReference>
<evidence type="ECO:0000256" key="2">
    <source>
        <dbReference type="ARBA" id="ARBA00023125"/>
    </source>
</evidence>
<sequence length="227" mass="25222">MTDKESNKISVLLVDDHPVVRNGVRSYLETLDDIEVIGEAGSGEEAIEFVKSNIPDVILMDLLMEGMNGVEATKMIKQISPRTHIVVLTSHHDDSLVFPAMKAGALSYVLKIIPPEELINVIRMAAKGTAILSPEIAKKLMSELHDRPGRVIDPFAELTEREYDVLELIAQGNNNSEIAGKLFITEKTVKGYVSNILHKLHLADRTQAAVFAWREGLFEKRDNTHGK</sequence>
<accession>A0A0K8P8X1</accession>
<dbReference type="PROSITE" id="PS00622">
    <property type="entry name" value="HTH_LUXR_1"/>
    <property type="match status" value="1"/>
</dbReference>
<dbReference type="GO" id="GO:0006355">
    <property type="term" value="P:regulation of DNA-templated transcription"/>
    <property type="evidence" value="ECO:0007669"/>
    <property type="project" value="InterPro"/>
</dbReference>
<evidence type="ECO:0000259" key="4">
    <source>
        <dbReference type="PROSITE" id="PS50043"/>
    </source>
</evidence>
<dbReference type="InterPro" id="IPR016032">
    <property type="entry name" value="Sig_transdc_resp-reg_C-effctor"/>
</dbReference>
<dbReference type="PANTHER" id="PTHR43214">
    <property type="entry name" value="TWO-COMPONENT RESPONSE REGULATOR"/>
    <property type="match status" value="1"/>
</dbReference>
<dbReference type="Proteomes" id="UP000053370">
    <property type="component" value="Unassembled WGS sequence"/>
</dbReference>
<protein>
    <submittedName>
        <fullName evidence="6">Two component transcriptional regulator, LuxR family</fullName>
    </submittedName>
</protein>
<dbReference type="InterPro" id="IPR011006">
    <property type="entry name" value="CheY-like_superfamily"/>
</dbReference>
<evidence type="ECO:0000256" key="3">
    <source>
        <dbReference type="PROSITE-ProRule" id="PRU00169"/>
    </source>
</evidence>
<dbReference type="SMART" id="SM00421">
    <property type="entry name" value="HTH_LUXR"/>
    <property type="match status" value="1"/>
</dbReference>
<dbReference type="PANTHER" id="PTHR43214:SF43">
    <property type="entry name" value="TWO-COMPONENT RESPONSE REGULATOR"/>
    <property type="match status" value="1"/>
</dbReference>
<keyword evidence="2" id="KW-0238">DNA-binding</keyword>
<dbReference type="InterPro" id="IPR039420">
    <property type="entry name" value="WalR-like"/>
</dbReference>
<dbReference type="InterPro" id="IPR058245">
    <property type="entry name" value="NreC/VraR/RcsB-like_REC"/>
</dbReference>
<evidence type="ECO:0000259" key="5">
    <source>
        <dbReference type="PROSITE" id="PS50110"/>
    </source>
</evidence>
<dbReference type="GO" id="GO:0003677">
    <property type="term" value="F:DNA binding"/>
    <property type="evidence" value="ECO:0007669"/>
    <property type="project" value="UniProtKB-KW"/>
</dbReference>
<feature type="domain" description="HTH luxR-type" evidence="4">
    <location>
        <begin position="151"/>
        <end position="216"/>
    </location>
</feature>
<dbReference type="Gene3D" id="3.40.50.2300">
    <property type="match status" value="1"/>
</dbReference>
<dbReference type="PRINTS" id="PR00038">
    <property type="entry name" value="HTHLUXR"/>
</dbReference>
<keyword evidence="7" id="KW-1185">Reference proteome</keyword>
<dbReference type="Pfam" id="PF00196">
    <property type="entry name" value="GerE"/>
    <property type="match status" value="1"/>
</dbReference>
<dbReference type="Pfam" id="PF00072">
    <property type="entry name" value="Response_reg"/>
    <property type="match status" value="1"/>
</dbReference>
<dbReference type="PROSITE" id="PS50043">
    <property type="entry name" value="HTH_LUXR_2"/>
    <property type="match status" value="1"/>
</dbReference>
<dbReference type="STRING" id="1678840.ATC1_1112"/>
<feature type="domain" description="Response regulatory" evidence="5">
    <location>
        <begin position="10"/>
        <end position="126"/>
    </location>
</feature>
<dbReference type="SUPFAM" id="SSF46894">
    <property type="entry name" value="C-terminal effector domain of the bipartite response regulators"/>
    <property type="match status" value="1"/>
</dbReference>
<reference evidence="6" key="1">
    <citation type="journal article" date="2015" name="Genome Announc.">
        <title>Draft Genome Sequence of Anaerolineae Strain TC1, a Novel Isolate from a Methanogenic Wastewater Treatment System.</title>
        <authorList>
            <person name="Matsuura N."/>
            <person name="Tourlousse D.M."/>
            <person name="Sun L."/>
            <person name="Toyonaga M."/>
            <person name="Kuroda K."/>
            <person name="Ohashi A."/>
            <person name="Cruz R."/>
            <person name="Yamaguchi T."/>
            <person name="Sekiguchi Y."/>
        </authorList>
    </citation>
    <scope>NUCLEOTIDE SEQUENCE [LARGE SCALE GENOMIC DNA]</scope>
    <source>
        <strain evidence="6">TC1</strain>
    </source>
</reference>
<evidence type="ECO:0000313" key="7">
    <source>
        <dbReference type="Proteomes" id="UP000053370"/>
    </source>
</evidence>
<dbReference type="AlphaFoldDB" id="A0A0K8P8X1"/>
<feature type="modified residue" description="4-aspartylphosphate" evidence="3">
    <location>
        <position position="61"/>
    </location>
</feature>